<dbReference type="EMBL" id="OVTA01000136">
    <property type="protein sequence ID" value="SPS03039.1"/>
    <property type="molecule type" value="Genomic_DNA"/>
</dbReference>
<protein>
    <submittedName>
        <fullName evidence="2">Uncharacterized protein</fullName>
    </submittedName>
</protein>
<organism evidence="2 3">
    <name type="scientific">Cupriavidus taiwanensis</name>
    <dbReference type="NCBI Taxonomy" id="164546"/>
    <lineage>
        <taxon>Bacteria</taxon>
        <taxon>Pseudomonadati</taxon>
        <taxon>Pseudomonadota</taxon>
        <taxon>Betaproteobacteria</taxon>
        <taxon>Burkholderiales</taxon>
        <taxon>Burkholderiaceae</taxon>
        <taxon>Cupriavidus</taxon>
    </lineage>
</organism>
<accession>A0A375JDK9</accession>
<proteinExistence type="predicted"/>
<name>A0A375JDK9_9BURK</name>
<sequence>MGPRLSNLTILQVDKQLTPRATAGAHAARRTSAALVITSALVALHAPLGDLYTFGWKPDAKLIDEQIRASWWQSRRHGRNPKPEWTSRSRLRARLRLEARRSPPRSPRSMRRDELSP</sequence>
<dbReference type="AlphaFoldDB" id="A0A375JDK9"/>
<reference evidence="2 3" key="1">
    <citation type="submission" date="2018-01" db="EMBL/GenBank/DDBJ databases">
        <authorList>
            <person name="Gaut B.S."/>
            <person name="Morton B.R."/>
            <person name="Clegg M.T."/>
            <person name="Duvall M.R."/>
        </authorList>
    </citation>
    <scope>NUCLEOTIDE SEQUENCE [LARGE SCALE GENOMIC DNA]</scope>
    <source>
        <strain evidence="2">Cupriavidus taiwanensis cmp 52</strain>
    </source>
</reference>
<dbReference type="Proteomes" id="UP000256805">
    <property type="component" value="Unassembled WGS sequence"/>
</dbReference>
<feature type="region of interest" description="Disordered" evidence="1">
    <location>
        <begin position="74"/>
        <end position="117"/>
    </location>
</feature>
<gene>
    <name evidence="2" type="ORF">CBM2634_U70001</name>
</gene>
<evidence type="ECO:0000313" key="2">
    <source>
        <dbReference type="EMBL" id="SPS03039.1"/>
    </source>
</evidence>
<evidence type="ECO:0000256" key="1">
    <source>
        <dbReference type="SAM" id="MobiDB-lite"/>
    </source>
</evidence>
<evidence type="ECO:0000313" key="3">
    <source>
        <dbReference type="Proteomes" id="UP000256805"/>
    </source>
</evidence>